<evidence type="ECO:0000256" key="14">
    <source>
        <dbReference type="ARBA" id="ARBA00023268"/>
    </source>
</evidence>
<comment type="pathway">
    <text evidence="3">Cofactor biosynthesis; riboflavin biosynthesis; 5-amino-6-(D-ribitylamino)uracil from GTP: step 3/4.</text>
</comment>
<dbReference type="PROSITE" id="PS51747">
    <property type="entry name" value="CYT_DCMP_DEAMINASES_2"/>
    <property type="match status" value="1"/>
</dbReference>
<accession>A0A8J2YB94</accession>
<dbReference type="NCBIfam" id="TIGR00326">
    <property type="entry name" value="eubact_ribD"/>
    <property type="match status" value="1"/>
</dbReference>
<dbReference type="PROSITE" id="PS00903">
    <property type="entry name" value="CYT_DCMP_DEAMINASES_1"/>
    <property type="match status" value="1"/>
</dbReference>
<dbReference type="GO" id="GO:0008835">
    <property type="term" value="F:diaminohydroxyphosphoribosylaminopyrimidine deaminase activity"/>
    <property type="evidence" value="ECO:0007669"/>
    <property type="project" value="UniProtKB-EC"/>
</dbReference>
<dbReference type="EC" id="1.1.1.193" evidence="7"/>
<organism evidence="19 20">
    <name type="scientific">Planktosalinus lacus</name>
    <dbReference type="NCBI Taxonomy" id="1526573"/>
    <lineage>
        <taxon>Bacteria</taxon>
        <taxon>Pseudomonadati</taxon>
        <taxon>Bacteroidota</taxon>
        <taxon>Flavobacteriia</taxon>
        <taxon>Flavobacteriales</taxon>
        <taxon>Flavobacteriaceae</taxon>
        <taxon>Planktosalinus</taxon>
    </lineage>
</organism>
<dbReference type="EC" id="3.5.4.26" evidence="6"/>
<reference evidence="19" key="2">
    <citation type="submission" date="2020-09" db="EMBL/GenBank/DDBJ databases">
        <authorList>
            <person name="Sun Q."/>
            <person name="Zhou Y."/>
        </authorList>
    </citation>
    <scope>NUCLEOTIDE SEQUENCE</scope>
    <source>
        <strain evidence="19">CGMCC 1.12924</strain>
    </source>
</reference>
<feature type="binding site" evidence="16">
    <location>
        <position position="180"/>
    </location>
    <ligand>
        <name>NADP(+)</name>
        <dbReference type="ChEBI" id="CHEBI:58349"/>
    </ligand>
</feature>
<dbReference type="PANTHER" id="PTHR38011">
    <property type="entry name" value="DIHYDROFOLATE REDUCTASE FAMILY PROTEIN (AFU_ORTHOLOGUE AFUA_8G06820)"/>
    <property type="match status" value="1"/>
</dbReference>
<evidence type="ECO:0000256" key="6">
    <source>
        <dbReference type="ARBA" id="ARBA00012766"/>
    </source>
</evidence>
<feature type="binding site" evidence="16">
    <location>
        <position position="265"/>
    </location>
    <ligand>
        <name>substrate</name>
    </ligand>
</feature>
<dbReference type="InterPro" id="IPR002125">
    <property type="entry name" value="CMP_dCMP_dom"/>
</dbReference>
<dbReference type="InterPro" id="IPR016193">
    <property type="entry name" value="Cytidine_deaminase-like"/>
</dbReference>
<feature type="binding site" evidence="17">
    <location>
        <position position="61"/>
    </location>
    <ligand>
        <name>Zn(2+)</name>
        <dbReference type="ChEBI" id="CHEBI:29105"/>
        <note>catalytic</note>
    </ligand>
</feature>
<dbReference type="InterPro" id="IPR004794">
    <property type="entry name" value="Eubact_RibD"/>
</dbReference>
<evidence type="ECO:0000259" key="18">
    <source>
        <dbReference type="PROSITE" id="PS51747"/>
    </source>
</evidence>
<evidence type="ECO:0000256" key="2">
    <source>
        <dbReference type="ARBA" id="ARBA00004882"/>
    </source>
</evidence>
<dbReference type="InterPro" id="IPR016192">
    <property type="entry name" value="APOBEC/CMP_deaminase_Zn-bd"/>
</dbReference>
<dbReference type="Proteomes" id="UP000652231">
    <property type="component" value="Unassembled WGS sequence"/>
</dbReference>
<feature type="binding site" evidence="16">
    <location>
        <position position="131"/>
    </location>
    <ligand>
        <name>NADP(+)</name>
        <dbReference type="ChEBI" id="CHEBI:58349"/>
    </ligand>
</feature>
<gene>
    <name evidence="19" type="primary">ribD</name>
    <name evidence="19" type="ORF">GCM10011312_21040</name>
</gene>
<evidence type="ECO:0000313" key="19">
    <source>
        <dbReference type="EMBL" id="GGD97314.1"/>
    </source>
</evidence>
<dbReference type="SUPFAM" id="SSF53927">
    <property type="entry name" value="Cytidine deaminase-like"/>
    <property type="match status" value="1"/>
</dbReference>
<keyword evidence="10 17" id="KW-0479">Metal-binding</keyword>
<evidence type="ECO:0000256" key="5">
    <source>
        <dbReference type="ARBA" id="ARBA00007417"/>
    </source>
</evidence>
<evidence type="ECO:0000256" key="4">
    <source>
        <dbReference type="ARBA" id="ARBA00005259"/>
    </source>
</evidence>
<feature type="binding site" evidence="17">
    <location>
        <position position="52"/>
    </location>
    <ligand>
        <name>Zn(2+)</name>
        <dbReference type="ChEBI" id="CHEBI:29105"/>
        <note>catalytic</note>
    </ligand>
</feature>
<evidence type="ECO:0000256" key="13">
    <source>
        <dbReference type="ARBA" id="ARBA00023002"/>
    </source>
</evidence>
<dbReference type="PANTHER" id="PTHR38011:SF7">
    <property type="entry name" value="2,5-DIAMINO-6-RIBOSYLAMINO-4(3H)-PYRIMIDINONE 5'-PHOSPHATE REDUCTASE"/>
    <property type="match status" value="1"/>
</dbReference>
<dbReference type="GO" id="GO:0008703">
    <property type="term" value="F:5-amino-6-(5-phosphoribosylamino)uracil reductase activity"/>
    <property type="evidence" value="ECO:0007669"/>
    <property type="project" value="UniProtKB-EC"/>
</dbReference>
<keyword evidence="14" id="KW-0511">Multifunctional enzyme</keyword>
<feature type="binding site" evidence="16">
    <location>
        <position position="176"/>
    </location>
    <ligand>
        <name>NADP(+)</name>
        <dbReference type="ChEBI" id="CHEBI:58349"/>
    </ligand>
</feature>
<dbReference type="PIRSF" id="PIRSF006769">
    <property type="entry name" value="RibD"/>
    <property type="match status" value="1"/>
</dbReference>
<feature type="binding site" evidence="16">
    <location>
        <position position="187"/>
    </location>
    <ligand>
        <name>substrate</name>
    </ligand>
</feature>
<protein>
    <recommendedName>
        <fullName evidence="8">Riboflavin biosynthesis protein RibD</fullName>
        <ecNumber evidence="7">1.1.1.193</ecNumber>
        <ecNumber evidence="6">3.5.4.26</ecNumber>
    </recommendedName>
</protein>
<dbReference type="SUPFAM" id="SSF53597">
    <property type="entry name" value="Dihydrofolate reductase-like"/>
    <property type="match status" value="1"/>
</dbReference>
<comment type="function">
    <text evidence="1">Converts 2,5-diamino-6-(ribosylamino)-4(3h)-pyrimidinone 5'-phosphate into 5-amino-6-(ribosylamino)-2,4(1h,3h)-pyrimidinedione 5'-phosphate.</text>
</comment>
<evidence type="ECO:0000256" key="17">
    <source>
        <dbReference type="PIRSR" id="PIRSR006769-3"/>
    </source>
</evidence>
<keyword evidence="12 16" id="KW-0521">NADP</keyword>
<dbReference type="CDD" id="cd01284">
    <property type="entry name" value="Riboflavin_deaminase-reductase"/>
    <property type="match status" value="1"/>
</dbReference>
<feature type="active site" description="Proton donor" evidence="15">
    <location>
        <position position="27"/>
    </location>
</feature>
<evidence type="ECO:0000256" key="3">
    <source>
        <dbReference type="ARBA" id="ARBA00004910"/>
    </source>
</evidence>
<dbReference type="Gene3D" id="3.40.430.10">
    <property type="entry name" value="Dihydrofolate Reductase, subunit A"/>
    <property type="match status" value="1"/>
</dbReference>
<dbReference type="UniPathway" id="UPA00275">
    <property type="reaction ID" value="UER00401"/>
</dbReference>
<keyword evidence="9" id="KW-0686">Riboflavin biosynthesis</keyword>
<keyword evidence="13" id="KW-0560">Oxidoreductase</keyword>
<dbReference type="InterPro" id="IPR002734">
    <property type="entry name" value="RibDG_C"/>
</dbReference>
<comment type="caution">
    <text evidence="19">The sequence shown here is derived from an EMBL/GenBank/DDBJ whole genome shotgun (WGS) entry which is preliminary data.</text>
</comment>
<dbReference type="Gene3D" id="3.40.140.10">
    <property type="entry name" value="Cytidine Deaminase, domain 2"/>
    <property type="match status" value="1"/>
</dbReference>
<dbReference type="Pfam" id="PF00383">
    <property type="entry name" value="dCMP_cyt_deam_1"/>
    <property type="match status" value="1"/>
</dbReference>
<feature type="binding site" evidence="16">
    <location>
        <position position="150"/>
    </location>
    <ligand>
        <name>NADP(+)</name>
        <dbReference type="ChEBI" id="CHEBI:58349"/>
    </ligand>
</feature>
<dbReference type="EMBL" id="BMGK01000008">
    <property type="protein sequence ID" value="GGD97314.1"/>
    <property type="molecule type" value="Genomic_DNA"/>
</dbReference>
<evidence type="ECO:0000256" key="12">
    <source>
        <dbReference type="ARBA" id="ARBA00022857"/>
    </source>
</evidence>
<feature type="domain" description="CMP/dCMP-type deaminase" evidence="18">
    <location>
        <begin position="1"/>
        <end position="100"/>
    </location>
</feature>
<evidence type="ECO:0000256" key="10">
    <source>
        <dbReference type="ARBA" id="ARBA00022723"/>
    </source>
</evidence>
<dbReference type="GO" id="GO:0008270">
    <property type="term" value="F:zinc ion binding"/>
    <property type="evidence" value="ECO:0007669"/>
    <property type="project" value="InterPro"/>
</dbReference>
<keyword evidence="11 17" id="KW-0862">Zinc</keyword>
<evidence type="ECO:0000256" key="7">
    <source>
        <dbReference type="ARBA" id="ARBA00013173"/>
    </source>
</evidence>
<evidence type="ECO:0000256" key="8">
    <source>
        <dbReference type="ARBA" id="ARBA00019930"/>
    </source>
</evidence>
<comment type="cofactor">
    <cofactor evidence="17">
        <name>Zn(2+)</name>
        <dbReference type="ChEBI" id="CHEBI:29105"/>
    </cofactor>
    <text evidence="17">Binds 1 zinc ion.</text>
</comment>
<sequence>MVGSVVVYNDKIIGEGWHQKSGEAHAEVNAINSVKDKSLLEKSTIYVSLEPCSHYGKTPPCADLIISQTIPKIIIGCLDPNPEVAGRGVKKLLEAGRKVMVGILEEKCQTLNKRFFTIHQKNRPYIILKWAQTKDGFIAPNNQQTGKPFWITSTASKQLVHKWRSEEQAILVGTTTVLKDNPQITNRHWEGKSPVRVVLDQHLKIDKTAAIYDDSAKTIILTSLKNKIPAANQNILFELVDFEKNLPQQICEVLFKHKIQSVIVEGGAQTLNTFIQENLWDEALVFRGSINIKTGVKAPNFDFIATKSHSINQDLLSYYYND</sequence>
<dbReference type="InterPro" id="IPR050765">
    <property type="entry name" value="Riboflavin_Biosynth_HTPR"/>
</dbReference>
<comment type="pathway">
    <text evidence="2">Cofactor biosynthesis; riboflavin biosynthesis; 5-amino-6-(D-ribitylamino)uracil from GTP: step 2/4.</text>
</comment>
<dbReference type="Pfam" id="PF01872">
    <property type="entry name" value="RibD_C"/>
    <property type="match status" value="1"/>
</dbReference>
<proteinExistence type="inferred from homology"/>
<evidence type="ECO:0000256" key="15">
    <source>
        <dbReference type="PIRSR" id="PIRSR006769-1"/>
    </source>
</evidence>
<feature type="binding site" evidence="17">
    <location>
        <position position="25"/>
    </location>
    <ligand>
        <name>Zn(2+)</name>
        <dbReference type="ChEBI" id="CHEBI:29105"/>
        <note>catalytic</note>
    </ligand>
</feature>
<evidence type="ECO:0000256" key="16">
    <source>
        <dbReference type="PIRSR" id="PIRSR006769-2"/>
    </source>
</evidence>
<evidence type="ECO:0000313" key="20">
    <source>
        <dbReference type="Proteomes" id="UP000652231"/>
    </source>
</evidence>
<dbReference type="InterPro" id="IPR024072">
    <property type="entry name" value="DHFR-like_dom_sf"/>
</dbReference>
<name>A0A8J2YB94_9FLAO</name>
<dbReference type="GO" id="GO:0009231">
    <property type="term" value="P:riboflavin biosynthetic process"/>
    <property type="evidence" value="ECO:0007669"/>
    <property type="project" value="UniProtKB-UniPathway"/>
</dbReference>
<evidence type="ECO:0000256" key="9">
    <source>
        <dbReference type="ARBA" id="ARBA00022619"/>
    </source>
</evidence>
<dbReference type="AlphaFoldDB" id="A0A8J2YB94"/>
<reference evidence="19" key="1">
    <citation type="journal article" date="2014" name="Int. J. Syst. Evol. Microbiol.">
        <title>Complete genome sequence of Corynebacterium casei LMG S-19264T (=DSM 44701T), isolated from a smear-ripened cheese.</title>
        <authorList>
            <consortium name="US DOE Joint Genome Institute (JGI-PGF)"/>
            <person name="Walter F."/>
            <person name="Albersmeier A."/>
            <person name="Kalinowski J."/>
            <person name="Ruckert C."/>
        </authorList>
    </citation>
    <scope>NUCLEOTIDE SEQUENCE</scope>
    <source>
        <strain evidence="19">CGMCC 1.12924</strain>
    </source>
</reference>
<evidence type="ECO:0000256" key="11">
    <source>
        <dbReference type="ARBA" id="ARBA00022833"/>
    </source>
</evidence>
<comment type="similarity">
    <text evidence="4">In the N-terminal section; belongs to the cytidine and deoxycytidylate deaminase family.</text>
</comment>
<comment type="similarity">
    <text evidence="5">In the C-terminal section; belongs to the HTP reductase family.</text>
</comment>
<feature type="binding site" evidence="16">
    <location>
        <position position="164"/>
    </location>
    <ligand>
        <name>substrate</name>
    </ligand>
</feature>
<evidence type="ECO:0000256" key="1">
    <source>
        <dbReference type="ARBA" id="ARBA00002151"/>
    </source>
</evidence>
<keyword evidence="20" id="KW-1185">Reference proteome</keyword>